<feature type="domain" description="ASCH" evidence="1">
    <location>
        <begin position="1"/>
        <end position="121"/>
    </location>
</feature>
<dbReference type="PANTHER" id="PTHR39203:SF1">
    <property type="entry name" value="CYTOPLASMIC PROTEIN"/>
    <property type="match status" value="1"/>
</dbReference>
<evidence type="ECO:0000313" key="3">
    <source>
        <dbReference type="Proteomes" id="UP000646523"/>
    </source>
</evidence>
<dbReference type="AlphaFoldDB" id="A0A917Z763"/>
<dbReference type="SMART" id="SM01022">
    <property type="entry name" value="ASCH"/>
    <property type="match status" value="1"/>
</dbReference>
<reference evidence="2" key="1">
    <citation type="journal article" date="2014" name="Int. J. Syst. Evol. Microbiol.">
        <title>Complete genome sequence of Corynebacterium casei LMG S-19264T (=DSM 44701T), isolated from a smear-ripened cheese.</title>
        <authorList>
            <consortium name="US DOE Joint Genome Institute (JGI-PGF)"/>
            <person name="Walter F."/>
            <person name="Albersmeier A."/>
            <person name="Kalinowski J."/>
            <person name="Ruckert C."/>
        </authorList>
    </citation>
    <scope>NUCLEOTIDE SEQUENCE</scope>
    <source>
        <strain evidence="2">CGMCC 4.7368</strain>
    </source>
</reference>
<reference evidence="2" key="2">
    <citation type="submission" date="2020-09" db="EMBL/GenBank/DDBJ databases">
        <authorList>
            <person name="Sun Q."/>
            <person name="Zhou Y."/>
        </authorList>
    </citation>
    <scope>NUCLEOTIDE SEQUENCE</scope>
    <source>
        <strain evidence="2">CGMCC 4.7368</strain>
    </source>
</reference>
<dbReference type="Proteomes" id="UP000646523">
    <property type="component" value="Unassembled WGS sequence"/>
</dbReference>
<evidence type="ECO:0000259" key="1">
    <source>
        <dbReference type="SMART" id="SM01022"/>
    </source>
</evidence>
<dbReference type="Gene3D" id="3.10.400.10">
    <property type="entry name" value="Sulfate adenylyltransferase"/>
    <property type="match status" value="1"/>
</dbReference>
<evidence type="ECO:0000313" key="2">
    <source>
        <dbReference type="EMBL" id="GGO77125.1"/>
    </source>
</evidence>
<accession>A0A917Z763</accession>
<dbReference type="PANTHER" id="PTHR39203">
    <property type="entry name" value="CYTOPLASMIC PROTEIN-RELATED"/>
    <property type="match status" value="1"/>
</dbReference>
<gene>
    <name evidence="2" type="ORF">GCM10012289_56070</name>
</gene>
<name>A0A917Z763_9ACTN</name>
<sequence>MELGTPGEMRRELTDLTLSGAKQATAGLLELDYHAENEALEHIGERLAVVDDSGARVAVVEVVGIRLVPFAGVPWEFALAEGEGYRSIEHWREVHRRFWAAEGCQIDDSSTVVCLWYRLVSL</sequence>
<dbReference type="Pfam" id="PF04266">
    <property type="entry name" value="ASCH"/>
    <property type="match status" value="1"/>
</dbReference>
<dbReference type="InterPro" id="IPR015947">
    <property type="entry name" value="PUA-like_sf"/>
</dbReference>
<dbReference type="SUPFAM" id="SSF88697">
    <property type="entry name" value="PUA domain-like"/>
    <property type="match status" value="1"/>
</dbReference>
<keyword evidence="3" id="KW-1185">Reference proteome</keyword>
<dbReference type="EMBL" id="BMNH01000021">
    <property type="protein sequence ID" value="GGO77125.1"/>
    <property type="molecule type" value="Genomic_DNA"/>
</dbReference>
<dbReference type="InterPro" id="IPR007374">
    <property type="entry name" value="ASCH_domain"/>
</dbReference>
<proteinExistence type="predicted"/>
<dbReference type="InterPro" id="IPR009326">
    <property type="entry name" value="DUF984"/>
</dbReference>
<comment type="caution">
    <text evidence="2">The sequence shown here is derived from an EMBL/GenBank/DDBJ whole genome shotgun (WGS) entry which is preliminary data.</text>
</comment>
<organism evidence="2 3">
    <name type="scientific">Nonomuraea cavernae</name>
    <dbReference type="NCBI Taxonomy" id="2045107"/>
    <lineage>
        <taxon>Bacteria</taxon>
        <taxon>Bacillati</taxon>
        <taxon>Actinomycetota</taxon>
        <taxon>Actinomycetes</taxon>
        <taxon>Streptosporangiales</taxon>
        <taxon>Streptosporangiaceae</taxon>
        <taxon>Nonomuraea</taxon>
    </lineage>
</organism>
<protein>
    <recommendedName>
        <fullName evidence="1">ASCH domain-containing protein</fullName>
    </recommendedName>
</protein>